<keyword evidence="2" id="KW-1185">Reference proteome</keyword>
<dbReference type="RefSeq" id="XP_024571950.1">
    <property type="nucleotide sequence ID" value="XM_024725770.1"/>
</dbReference>
<dbReference type="GeneID" id="36406507"/>
<sequence>MTTTSERNCKCSVMWLHTNVRLDRFRRVSAVHLLCLIAVFRKDIRWPSNCAFVISELRSVL</sequence>
<evidence type="ECO:0000313" key="1">
    <source>
        <dbReference type="EMBL" id="CEG35581.1"/>
    </source>
</evidence>
<proteinExistence type="predicted"/>
<evidence type="ECO:0000313" key="2">
    <source>
        <dbReference type="Proteomes" id="UP000054928"/>
    </source>
</evidence>
<name>A0A0P1A4X2_PLAHL</name>
<reference evidence="2" key="1">
    <citation type="submission" date="2014-09" db="EMBL/GenBank/DDBJ databases">
        <authorList>
            <person name="Sharma Rahul"/>
            <person name="Thines Marco"/>
        </authorList>
    </citation>
    <scope>NUCLEOTIDE SEQUENCE [LARGE SCALE GENOMIC DNA]</scope>
</reference>
<protein>
    <submittedName>
        <fullName evidence="1">Uncharacterized protein</fullName>
    </submittedName>
</protein>
<dbReference type="AlphaFoldDB" id="A0A0P1A4X2"/>
<dbReference type="EMBL" id="CCYD01000053">
    <property type="protein sequence ID" value="CEG35581.1"/>
    <property type="molecule type" value="Genomic_DNA"/>
</dbReference>
<organism evidence="1 2">
    <name type="scientific">Plasmopara halstedii</name>
    <name type="common">Downy mildew of sunflower</name>
    <dbReference type="NCBI Taxonomy" id="4781"/>
    <lineage>
        <taxon>Eukaryota</taxon>
        <taxon>Sar</taxon>
        <taxon>Stramenopiles</taxon>
        <taxon>Oomycota</taxon>
        <taxon>Peronosporomycetes</taxon>
        <taxon>Peronosporales</taxon>
        <taxon>Peronosporaceae</taxon>
        <taxon>Plasmopara</taxon>
    </lineage>
</organism>
<accession>A0A0P1A4X2</accession>
<dbReference type="Proteomes" id="UP000054928">
    <property type="component" value="Unassembled WGS sequence"/>
</dbReference>